<dbReference type="InterPro" id="IPR011701">
    <property type="entry name" value="MFS"/>
</dbReference>
<feature type="transmembrane region" description="Helical" evidence="13">
    <location>
        <begin position="336"/>
        <end position="355"/>
    </location>
</feature>
<dbReference type="PROSITE" id="PS50850">
    <property type="entry name" value="MFS"/>
    <property type="match status" value="1"/>
</dbReference>
<dbReference type="CDD" id="cd17318">
    <property type="entry name" value="MFS_SLC17"/>
    <property type="match status" value="1"/>
</dbReference>
<evidence type="ECO:0000256" key="2">
    <source>
        <dbReference type="ARBA" id="ARBA00008586"/>
    </source>
</evidence>
<feature type="transmembrane region" description="Helical" evidence="13">
    <location>
        <begin position="403"/>
        <end position="421"/>
    </location>
</feature>
<dbReference type="Pfam" id="PF07690">
    <property type="entry name" value="MFS_1"/>
    <property type="match status" value="1"/>
</dbReference>
<dbReference type="GO" id="GO:0015293">
    <property type="term" value="F:symporter activity"/>
    <property type="evidence" value="ECO:0007669"/>
    <property type="project" value="UniProtKB-KW"/>
</dbReference>
<dbReference type="InterPro" id="IPR020846">
    <property type="entry name" value="MFS_dom"/>
</dbReference>
<evidence type="ECO:0000256" key="9">
    <source>
        <dbReference type="ARBA" id="ARBA00023136"/>
    </source>
</evidence>
<feature type="domain" description="Major facilitator superfamily (MFS) profile" evidence="14">
    <location>
        <begin position="19"/>
        <end position="455"/>
    </location>
</feature>
<keyword evidence="9 13" id="KW-0472">Membrane</keyword>
<evidence type="ECO:0000256" key="11">
    <source>
        <dbReference type="ARBA" id="ARBA00054632"/>
    </source>
</evidence>
<keyword evidence="16" id="KW-1185">Reference proteome</keyword>
<feature type="transmembrane region" description="Helical" evidence="13">
    <location>
        <begin position="100"/>
        <end position="121"/>
    </location>
</feature>
<comment type="similarity">
    <text evidence="2">Belongs to the major facilitator superfamily. Sodium/anion cotransporter family.</text>
</comment>
<evidence type="ECO:0000256" key="5">
    <source>
        <dbReference type="ARBA" id="ARBA00022847"/>
    </source>
</evidence>
<dbReference type="OrthoDB" id="2985014at2759"/>
<dbReference type="FunFam" id="1.20.1250.20:FF:000144">
    <property type="entry name" value="Picot, isoform B"/>
    <property type="match status" value="1"/>
</dbReference>
<feature type="transmembrane region" description="Helical" evidence="13">
    <location>
        <begin position="303"/>
        <end position="324"/>
    </location>
</feature>
<dbReference type="InterPro" id="IPR036259">
    <property type="entry name" value="MFS_trans_sf"/>
</dbReference>
<feature type="transmembrane region" description="Helical" evidence="13">
    <location>
        <begin position="427"/>
        <end position="450"/>
    </location>
</feature>
<proteinExistence type="inferred from homology"/>
<feature type="transmembrane region" description="Helical" evidence="13">
    <location>
        <begin position="195"/>
        <end position="214"/>
    </location>
</feature>
<dbReference type="GO" id="GO:0016020">
    <property type="term" value="C:membrane"/>
    <property type="evidence" value="ECO:0007669"/>
    <property type="project" value="UniProtKB-SubCell"/>
</dbReference>
<keyword evidence="7" id="KW-0915">Sodium</keyword>
<keyword evidence="4 13" id="KW-0812">Transmembrane</keyword>
<feature type="transmembrane region" description="Helical" evidence="13">
    <location>
        <begin position="133"/>
        <end position="151"/>
    </location>
</feature>
<evidence type="ECO:0000256" key="8">
    <source>
        <dbReference type="ARBA" id="ARBA00023065"/>
    </source>
</evidence>
<feature type="transmembrane region" description="Helical" evidence="13">
    <location>
        <begin position="72"/>
        <end position="93"/>
    </location>
</feature>
<gene>
    <name evidence="15" type="ORF">CCAP1982_LOCUS23047</name>
</gene>
<evidence type="ECO:0000256" key="3">
    <source>
        <dbReference type="ARBA" id="ARBA00022448"/>
    </source>
</evidence>
<keyword evidence="5" id="KW-0769">Symport</keyword>
<dbReference type="EMBL" id="CAJHJT010000056">
    <property type="protein sequence ID" value="CAD7015093.1"/>
    <property type="molecule type" value="Genomic_DNA"/>
</dbReference>
<keyword evidence="3" id="KW-0813">Transport</keyword>
<organism evidence="15 16">
    <name type="scientific">Ceratitis capitata</name>
    <name type="common">Mediterranean fruit fly</name>
    <name type="synonym">Tephritis capitata</name>
    <dbReference type="NCBI Taxonomy" id="7213"/>
    <lineage>
        <taxon>Eukaryota</taxon>
        <taxon>Metazoa</taxon>
        <taxon>Ecdysozoa</taxon>
        <taxon>Arthropoda</taxon>
        <taxon>Hexapoda</taxon>
        <taxon>Insecta</taxon>
        <taxon>Pterygota</taxon>
        <taxon>Neoptera</taxon>
        <taxon>Endopterygota</taxon>
        <taxon>Diptera</taxon>
        <taxon>Brachycera</taxon>
        <taxon>Muscomorpha</taxon>
        <taxon>Tephritoidea</taxon>
        <taxon>Tephritidae</taxon>
        <taxon>Ceratitis</taxon>
        <taxon>Ceratitis</taxon>
    </lineage>
</organism>
<keyword evidence="8" id="KW-0406">Ion transport</keyword>
<sequence>MVVTRRGSLEIKEKFINCIFGVRHLQCLLIFCGLCLIYGMRVNLSMAIVAIMDNEAANPEFPKYAWSEKTKSHVLSSFFFGYICAQIPAGGWARHHGGRLLLFISVSLSSLLALLTPLSVVVGDWPLLCALRFSQGLVQGLTYPSIATIMAKWAPIEERSAMLTYCCSGLEFGIVLMLASSGMLCSSSWGWPSTFYIPGALGLIWSAVWFVFGASTPKECKYISEGERMLISKSLQQTGTNIAECKETQPIPWRQICTSRPFLVLILSQCASSWCFWTLLTQIPSYIKSVLGKDIQSNAFYSALPYLSMLVLSLALCPLASYLEKSKRLNATVSRKLFNTIGQWTPAVTLVYLGFLRTDQADLAIVLLTFTVAISTVTHFGYQTNHLDLSPHFSGTLMGIANSASNVMSIIAPLIVGYIVTDTTNLLQWRIIFSLAGGISFVGNLLFLFFGTAKAQHWNDAPQQVICKTTQQRNSELSLETKNAQSCVQKDASSIGSSRETLNLV</sequence>
<evidence type="ECO:0000256" key="6">
    <source>
        <dbReference type="ARBA" id="ARBA00022989"/>
    </source>
</evidence>
<evidence type="ECO:0000256" key="1">
    <source>
        <dbReference type="ARBA" id="ARBA00004141"/>
    </source>
</evidence>
<reference evidence="15" key="1">
    <citation type="submission" date="2020-11" db="EMBL/GenBank/DDBJ databases">
        <authorList>
            <person name="Whitehead M."/>
        </authorList>
    </citation>
    <scope>NUCLEOTIDE SEQUENCE</scope>
    <source>
        <strain evidence="15">EGII</strain>
    </source>
</reference>
<evidence type="ECO:0000256" key="10">
    <source>
        <dbReference type="ARBA" id="ARBA00023201"/>
    </source>
</evidence>
<comment type="subcellular location">
    <subcellularLocation>
        <location evidence="1">Membrane</location>
        <topology evidence="1">Multi-pass membrane protein</topology>
    </subcellularLocation>
</comment>
<comment type="caution">
    <text evidence="15">The sequence shown here is derived from an EMBL/GenBank/DDBJ whole genome shotgun (WGS) entry which is preliminary data.</text>
</comment>
<dbReference type="PANTHER" id="PTHR11662:SF280">
    <property type="entry name" value="FI21844P1-RELATED"/>
    <property type="match status" value="1"/>
</dbReference>
<keyword evidence="10" id="KW-0739">Sodium transport</keyword>
<feature type="transmembrane region" description="Helical" evidence="13">
    <location>
        <begin position="28"/>
        <end position="52"/>
    </location>
</feature>
<dbReference type="SUPFAM" id="SSF103473">
    <property type="entry name" value="MFS general substrate transporter"/>
    <property type="match status" value="1"/>
</dbReference>
<evidence type="ECO:0000313" key="16">
    <source>
        <dbReference type="Proteomes" id="UP000606786"/>
    </source>
</evidence>
<dbReference type="Gene3D" id="1.20.1250.20">
    <property type="entry name" value="MFS general substrate transporter like domains"/>
    <property type="match status" value="2"/>
</dbReference>
<dbReference type="InterPro" id="IPR050382">
    <property type="entry name" value="MFS_Na/Anion_cotransporter"/>
</dbReference>
<name>A0A811VLV2_CERCA</name>
<evidence type="ECO:0000256" key="12">
    <source>
        <dbReference type="ARBA" id="ARBA00068450"/>
    </source>
</evidence>
<keyword evidence="6 13" id="KW-1133">Transmembrane helix</keyword>
<dbReference type="Proteomes" id="UP000606786">
    <property type="component" value="Unassembled WGS sequence"/>
</dbReference>
<feature type="transmembrane region" description="Helical" evidence="13">
    <location>
        <begin position="361"/>
        <end position="382"/>
    </location>
</feature>
<evidence type="ECO:0000256" key="4">
    <source>
        <dbReference type="ARBA" id="ARBA00022692"/>
    </source>
</evidence>
<comment type="function">
    <text evidence="11">May be an inorganic phosphate cotransporter.</text>
</comment>
<evidence type="ECO:0000313" key="15">
    <source>
        <dbReference type="EMBL" id="CAD7015093.1"/>
    </source>
</evidence>
<accession>A0A811VLV2</accession>
<dbReference type="PANTHER" id="PTHR11662">
    <property type="entry name" value="SOLUTE CARRIER FAMILY 17"/>
    <property type="match status" value="1"/>
</dbReference>
<dbReference type="GO" id="GO:0006814">
    <property type="term" value="P:sodium ion transport"/>
    <property type="evidence" value="ECO:0007669"/>
    <property type="project" value="UniProtKB-KW"/>
</dbReference>
<evidence type="ECO:0000259" key="14">
    <source>
        <dbReference type="PROSITE" id="PS50850"/>
    </source>
</evidence>
<protein>
    <recommendedName>
        <fullName evidence="12">Putative inorganic phosphate cotransporter</fullName>
    </recommendedName>
</protein>
<dbReference type="FunFam" id="1.20.1250.20:FF:000003">
    <property type="entry name" value="Solute carrier family 17 member 3"/>
    <property type="match status" value="1"/>
</dbReference>
<dbReference type="AlphaFoldDB" id="A0A811VLV2"/>
<dbReference type="GO" id="GO:0006820">
    <property type="term" value="P:monoatomic anion transport"/>
    <property type="evidence" value="ECO:0007669"/>
    <property type="project" value="TreeGrafter"/>
</dbReference>
<evidence type="ECO:0000256" key="7">
    <source>
        <dbReference type="ARBA" id="ARBA00023053"/>
    </source>
</evidence>
<evidence type="ECO:0000256" key="13">
    <source>
        <dbReference type="SAM" id="Phobius"/>
    </source>
</evidence>
<feature type="transmembrane region" description="Helical" evidence="13">
    <location>
        <begin position="163"/>
        <end position="189"/>
    </location>
</feature>